<dbReference type="RefSeq" id="WP_098076433.1">
    <property type="nucleotide sequence ID" value="NZ_PDEQ01000006.1"/>
</dbReference>
<dbReference type="AlphaFoldDB" id="A0A2A8CWB8"/>
<accession>A0A2A8CWB8</accession>
<comment type="caution">
    <text evidence="2">The sequence shown here is derived from an EMBL/GenBank/DDBJ whole genome shotgun (WGS) entry which is preliminary data.</text>
</comment>
<reference evidence="2 3" key="1">
    <citation type="submission" date="2017-10" db="EMBL/GenBank/DDBJ databases">
        <title>Draft genome of Longibacter Salinarum.</title>
        <authorList>
            <person name="Goh K.M."/>
            <person name="Shamsir M.S."/>
            <person name="Lim S.W."/>
        </authorList>
    </citation>
    <scope>NUCLEOTIDE SEQUENCE [LARGE SCALE GENOMIC DNA]</scope>
    <source>
        <strain evidence="2 3">KCTC 52045</strain>
    </source>
</reference>
<keyword evidence="1" id="KW-1133">Transmembrane helix</keyword>
<evidence type="ECO:0000313" key="3">
    <source>
        <dbReference type="Proteomes" id="UP000220102"/>
    </source>
</evidence>
<keyword evidence="1" id="KW-0812">Transmembrane</keyword>
<proteinExistence type="predicted"/>
<gene>
    <name evidence="2" type="ORF">CRI94_12990</name>
</gene>
<dbReference type="EMBL" id="PDEQ01000006">
    <property type="protein sequence ID" value="PEN12913.1"/>
    <property type="molecule type" value="Genomic_DNA"/>
</dbReference>
<evidence type="ECO:0008006" key="4">
    <source>
        <dbReference type="Google" id="ProtNLM"/>
    </source>
</evidence>
<feature type="transmembrane region" description="Helical" evidence="1">
    <location>
        <begin position="105"/>
        <end position="127"/>
    </location>
</feature>
<evidence type="ECO:0000256" key="1">
    <source>
        <dbReference type="SAM" id="Phobius"/>
    </source>
</evidence>
<name>A0A2A8CWB8_9BACT</name>
<sequence length="130" mass="13653">MADATASRSNPLARQPVTVIAHFANRRYAEMAKTRLQEAAIDALVIADDAGGIRPDLEHVHGVKLGVLRHEASDAIAALVDAGWTDEVLLDLRETTTSDGDFSSLFLWIGAGLAFAAALAIAVAYAVGAL</sequence>
<keyword evidence="3" id="KW-1185">Reference proteome</keyword>
<dbReference type="Proteomes" id="UP000220102">
    <property type="component" value="Unassembled WGS sequence"/>
</dbReference>
<keyword evidence="1" id="KW-0472">Membrane</keyword>
<protein>
    <recommendedName>
        <fullName evidence="4">DUF2007 domain-containing protein</fullName>
    </recommendedName>
</protein>
<organism evidence="2 3">
    <name type="scientific">Longibacter salinarum</name>
    <dbReference type="NCBI Taxonomy" id="1850348"/>
    <lineage>
        <taxon>Bacteria</taxon>
        <taxon>Pseudomonadati</taxon>
        <taxon>Rhodothermota</taxon>
        <taxon>Rhodothermia</taxon>
        <taxon>Rhodothermales</taxon>
        <taxon>Salisaetaceae</taxon>
        <taxon>Longibacter</taxon>
    </lineage>
</organism>
<evidence type="ECO:0000313" key="2">
    <source>
        <dbReference type="EMBL" id="PEN12913.1"/>
    </source>
</evidence>